<accession>A0A6A6CQA0</accession>
<keyword evidence="2" id="KW-0732">Signal</keyword>
<dbReference type="RefSeq" id="XP_033670356.1">
    <property type="nucleotide sequence ID" value="XM_033812151.1"/>
</dbReference>
<dbReference type="PANTHER" id="PTHR35340:SF6">
    <property type="entry name" value="ASST-DOMAIN-CONTAINING PROTEIN"/>
    <property type="match status" value="1"/>
</dbReference>
<dbReference type="GeneID" id="54565423"/>
<dbReference type="PANTHER" id="PTHR35340">
    <property type="entry name" value="PQQ ENZYME REPEAT PROTEIN-RELATED"/>
    <property type="match status" value="1"/>
</dbReference>
<evidence type="ECO:0000313" key="3">
    <source>
        <dbReference type="EMBL" id="KAF2169467.1"/>
    </source>
</evidence>
<gene>
    <name evidence="3" type="ORF">M409DRAFT_52703</name>
</gene>
<keyword evidence="4" id="KW-1185">Reference proteome</keyword>
<dbReference type="InterPro" id="IPR039535">
    <property type="entry name" value="ASST-like"/>
</dbReference>
<keyword evidence="1" id="KW-0812">Transmembrane</keyword>
<proteinExistence type="predicted"/>
<dbReference type="InterPro" id="IPR053143">
    <property type="entry name" value="Arylsulfate_ST"/>
</dbReference>
<keyword evidence="1" id="KW-0472">Membrane</keyword>
<reference evidence="3" key="1">
    <citation type="journal article" date="2020" name="Stud. Mycol.">
        <title>101 Dothideomycetes genomes: a test case for predicting lifestyles and emergence of pathogens.</title>
        <authorList>
            <person name="Haridas S."/>
            <person name="Albert R."/>
            <person name="Binder M."/>
            <person name="Bloem J."/>
            <person name="Labutti K."/>
            <person name="Salamov A."/>
            <person name="Andreopoulos B."/>
            <person name="Baker S."/>
            <person name="Barry K."/>
            <person name="Bills G."/>
            <person name="Bluhm B."/>
            <person name="Cannon C."/>
            <person name="Castanera R."/>
            <person name="Culley D."/>
            <person name="Daum C."/>
            <person name="Ezra D."/>
            <person name="Gonzalez J."/>
            <person name="Henrissat B."/>
            <person name="Kuo A."/>
            <person name="Liang C."/>
            <person name="Lipzen A."/>
            <person name="Lutzoni F."/>
            <person name="Magnuson J."/>
            <person name="Mondo S."/>
            <person name="Nolan M."/>
            <person name="Ohm R."/>
            <person name="Pangilinan J."/>
            <person name="Park H.-J."/>
            <person name="Ramirez L."/>
            <person name="Alfaro M."/>
            <person name="Sun H."/>
            <person name="Tritt A."/>
            <person name="Yoshinaga Y."/>
            <person name="Zwiers L.-H."/>
            <person name="Turgeon B."/>
            <person name="Goodwin S."/>
            <person name="Spatafora J."/>
            <person name="Crous P."/>
            <person name="Grigoriev I."/>
        </authorList>
    </citation>
    <scope>NUCLEOTIDE SEQUENCE</scope>
    <source>
        <strain evidence="3">ATCC 36951</strain>
    </source>
</reference>
<dbReference type="OrthoDB" id="5427350at2759"/>
<evidence type="ECO:0000256" key="2">
    <source>
        <dbReference type="SAM" id="SignalP"/>
    </source>
</evidence>
<evidence type="ECO:0000256" key="1">
    <source>
        <dbReference type="SAM" id="Phobius"/>
    </source>
</evidence>
<dbReference type="EMBL" id="ML993588">
    <property type="protein sequence ID" value="KAF2169467.1"/>
    <property type="molecule type" value="Genomic_DNA"/>
</dbReference>
<protein>
    <recommendedName>
        <fullName evidence="5">ASST-domain-containing protein</fullName>
    </recommendedName>
</protein>
<feature type="signal peptide" evidence="2">
    <location>
        <begin position="1"/>
        <end position="20"/>
    </location>
</feature>
<name>A0A6A6CQA0_ZASCE</name>
<organism evidence="3 4">
    <name type="scientific">Zasmidium cellare ATCC 36951</name>
    <dbReference type="NCBI Taxonomy" id="1080233"/>
    <lineage>
        <taxon>Eukaryota</taxon>
        <taxon>Fungi</taxon>
        <taxon>Dikarya</taxon>
        <taxon>Ascomycota</taxon>
        <taxon>Pezizomycotina</taxon>
        <taxon>Dothideomycetes</taxon>
        <taxon>Dothideomycetidae</taxon>
        <taxon>Mycosphaerellales</taxon>
        <taxon>Mycosphaerellaceae</taxon>
        <taxon>Zasmidium</taxon>
    </lineage>
</organism>
<evidence type="ECO:0008006" key="5">
    <source>
        <dbReference type="Google" id="ProtNLM"/>
    </source>
</evidence>
<evidence type="ECO:0000313" key="4">
    <source>
        <dbReference type="Proteomes" id="UP000799537"/>
    </source>
</evidence>
<sequence length="746" mass="83257">MTRSGRRFISLFGILGIVLSRCDLLSANAESKSCVPAQYGVVETATLGVSVCAATHFSTVASSDGPTRSYRQYVSSQAQPPVIRVNRTRQSLSSGLLFITPEMFSHVLQRPVPAALIVTMDGDLVWSANFASPGAMIINLHPQQLYGKPVITYCNGTKGHVKGYGAGAVEILDDRYEKVASICPRLNVNVDTPMSSTTDCFCDYHEALITGDNTILVTVYNKTRADLTSVGGPKDGYVIDSLAVEVDIETNESLFVWRAMDHVPLNHSHRQVEQSGTESDPYDWFHINSIQPWDNGFLINSRHTWTTYLVSREGEVIWRINGADGGDFGDLPDLGHFHDARLHSHGNGQLELTYFANNKQTNDGPGSVALALALTVPPNRLNPPSLRECLFESKRPIVARAGGSHQVLPNGNRLVGYGDQPLMKEFGRAPDDKTWEVRWTAQLPYTRHSYRAFKQDWHARPTTRPEMTIQRVNNETHNQLDHCAGDSRWRGYISWNGATDVAQYTIYYDIGDGNMRKYVTVPKMGFETEFVVPLGAARVQVAARECPGGNESLVFFNLQEKTPLTLTIVISVSASKCCLFNLLPRMVEECLSTRRRTTRAGAFVPGGCTLCRLTFRVACDCSLLLSIDVMSDPQSSAWLLQGVSGEKAPSIDDEEQISSQWSLSHRQRRSSSAQRRYSWFRIAVLVGFVLNNLIWYAAWRGWLSTTTRVENSHLNYFLQQGEPEAIEVPFEHDWTGLEEIEVNGYR</sequence>
<keyword evidence="1" id="KW-1133">Transmembrane helix</keyword>
<dbReference type="Proteomes" id="UP000799537">
    <property type="component" value="Unassembled WGS sequence"/>
</dbReference>
<feature type="chain" id="PRO_5025431113" description="ASST-domain-containing protein" evidence="2">
    <location>
        <begin position="21"/>
        <end position="746"/>
    </location>
</feature>
<dbReference type="AlphaFoldDB" id="A0A6A6CQA0"/>
<feature type="transmembrane region" description="Helical" evidence="1">
    <location>
        <begin position="678"/>
        <end position="698"/>
    </location>
</feature>
<dbReference type="Pfam" id="PF14269">
    <property type="entry name" value="Arylsulfotran_2"/>
    <property type="match status" value="1"/>
</dbReference>